<accession>A0A085NUG3</accession>
<feature type="domain" description="C2H2-type" evidence="12">
    <location>
        <begin position="650"/>
        <end position="677"/>
    </location>
</feature>
<proteinExistence type="predicted"/>
<keyword evidence="8" id="KW-0539">Nucleus</keyword>
<evidence type="ECO:0000256" key="8">
    <source>
        <dbReference type="ARBA" id="ARBA00023242"/>
    </source>
</evidence>
<keyword evidence="10" id="KW-0175">Coiled coil</keyword>
<dbReference type="Pfam" id="PF00096">
    <property type="entry name" value="zf-C2H2"/>
    <property type="match status" value="9"/>
</dbReference>
<dbReference type="Gene3D" id="3.30.160.60">
    <property type="entry name" value="Classic Zinc Finger"/>
    <property type="match status" value="9"/>
</dbReference>
<evidence type="ECO:0000256" key="3">
    <source>
        <dbReference type="ARBA" id="ARBA00022737"/>
    </source>
</evidence>
<feature type="domain" description="C2H2-type" evidence="12">
    <location>
        <begin position="321"/>
        <end position="349"/>
    </location>
</feature>
<evidence type="ECO:0000313" key="13">
    <source>
        <dbReference type="EMBL" id="KFD54333.1"/>
    </source>
</evidence>
<evidence type="ECO:0000256" key="10">
    <source>
        <dbReference type="SAM" id="Coils"/>
    </source>
</evidence>
<gene>
    <name evidence="13" type="ORF">M513_04875</name>
    <name evidence="14" type="ORF">M514_04875</name>
</gene>
<dbReference type="SUPFAM" id="SSF57667">
    <property type="entry name" value="beta-beta-alpha zinc fingers"/>
    <property type="match status" value="5"/>
</dbReference>
<dbReference type="FunFam" id="3.30.160.60:FF:000671">
    <property type="entry name" value="Zinc finger protein 26"/>
    <property type="match status" value="1"/>
</dbReference>
<comment type="subcellular location">
    <subcellularLocation>
        <location evidence="1">Nucleus</location>
    </subcellularLocation>
</comment>
<organism evidence="14">
    <name type="scientific">Trichuris suis</name>
    <name type="common">pig whipworm</name>
    <dbReference type="NCBI Taxonomy" id="68888"/>
    <lineage>
        <taxon>Eukaryota</taxon>
        <taxon>Metazoa</taxon>
        <taxon>Ecdysozoa</taxon>
        <taxon>Nematoda</taxon>
        <taxon>Enoplea</taxon>
        <taxon>Dorylaimia</taxon>
        <taxon>Trichinellida</taxon>
        <taxon>Trichuridae</taxon>
        <taxon>Trichuris</taxon>
    </lineage>
</organism>
<evidence type="ECO:0000256" key="1">
    <source>
        <dbReference type="ARBA" id="ARBA00004123"/>
    </source>
</evidence>
<keyword evidence="7" id="KW-0804">Transcription</keyword>
<dbReference type="GO" id="GO:0005654">
    <property type="term" value="C:nucleoplasm"/>
    <property type="evidence" value="ECO:0007669"/>
    <property type="project" value="TreeGrafter"/>
</dbReference>
<dbReference type="GO" id="GO:0008270">
    <property type="term" value="F:zinc ion binding"/>
    <property type="evidence" value="ECO:0007669"/>
    <property type="project" value="UniProtKB-KW"/>
</dbReference>
<keyword evidence="6" id="KW-0805">Transcription regulation</keyword>
<feature type="domain" description="C2H2-type" evidence="12">
    <location>
        <begin position="594"/>
        <end position="621"/>
    </location>
</feature>
<evidence type="ECO:0000313" key="15">
    <source>
        <dbReference type="Proteomes" id="UP000030764"/>
    </source>
</evidence>
<dbReference type="SMART" id="SM00355">
    <property type="entry name" value="ZnF_C2H2"/>
    <property type="match status" value="13"/>
</dbReference>
<dbReference type="PANTHER" id="PTHR24399:SF23">
    <property type="entry name" value="C2H2-TYPE DOMAIN-CONTAINING PROTEIN"/>
    <property type="match status" value="1"/>
</dbReference>
<dbReference type="PANTHER" id="PTHR24399">
    <property type="entry name" value="ZINC FINGER AND BTB DOMAIN-CONTAINING"/>
    <property type="match status" value="1"/>
</dbReference>
<keyword evidence="2" id="KW-0479">Metal-binding</keyword>
<dbReference type="AlphaFoldDB" id="A0A085NUG3"/>
<evidence type="ECO:0000256" key="2">
    <source>
        <dbReference type="ARBA" id="ARBA00022723"/>
    </source>
</evidence>
<keyword evidence="3" id="KW-0677">Repeat</keyword>
<name>A0A085NUG3_9BILA</name>
<feature type="coiled-coil region" evidence="10">
    <location>
        <begin position="202"/>
        <end position="229"/>
    </location>
</feature>
<dbReference type="GO" id="GO:0000978">
    <property type="term" value="F:RNA polymerase II cis-regulatory region sequence-specific DNA binding"/>
    <property type="evidence" value="ECO:0007669"/>
    <property type="project" value="TreeGrafter"/>
</dbReference>
<dbReference type="InterPro" id="IPR036236">
    <property type="entry name" value="Znf_C2H2_sf"/>
</dbReference>
<feature type="domain" description="C2H2-type" evidence="12">
    <location>
        <begin position="567"/>
        <end position="594"/>
    </location>
</feature>
<feature type="domain" description="C2H2-type" evidence="12">
    <location>
        <begin position="622"/>
        <end position="649"/>
    </location>
</feature>
<reference evidence="14 15" key="1">
    <citation type="journal article" date="2014" name="Nat. Genet.">
        <title>Genome and transcriptome of the porcine whipworm Trichuris suis.</title>
        <authorList>
            <person name="Jex A.R."/>
            <person name="Nejsum P."/>
            <person name="Schwarz E.M."/>
            <person name="Hu L."/>
            <person name="Young N.D."/>
            <person name="Hall R.S."/>
            <person name="Korhonen P.K."/>
            <person name="Liao S."/>
            <person name="Thamsborg S."/>
            <person name="Xia J."/>
            <person name="Xu P."/>
            <person name="Wang S."/>
            <person name="Scheerlinck J.P."/>
            <person name="Hofmann A."/>
            <person name="Sternberg P.W."/>
            <person name="Wang J."/>
            <person name="Gasser R.B."/>
        </authorList>
    </citation>
    <scope>NUCLEOTIDE SEQUENCE [LARGE SCALE GENOMIC DNA]</scope>
    <source>
        <strain evidence="14">DCEP-RM93F</strain>
        <strain evidence="13">DCEP-RM93M</strain>
    </source>
</reference>
<keyword evidence="4 9" id="KW-0863">Zinc-finger</keyword>
<keyword evidence="5" id="KW-0862">Zinc</keyword>
<feature type="domain" description="C2H2-type" evidence="12">
    <location>
        <begin position="484"/>
        <end position="511"/>
    </location>
</feature>
<dbReference type="InterPro" id="IPR013087">
    <property type="entry name" value="Znf_C2H2_type"/>
</dbReference>
<feature type="domain" description="C2H2-type" evidence="12">
    <location>
        <begin position="542"/>
        <end position="564"/>
    </location>
</feature>
<evidence type="ECO:0000313" key="14">
    <source>
        <dbReference type="EMBL" id="KFD73109.1"/>
    </source>
</evidence>
<evidence type="ECO:0000256" key="9">
    <source>
        <dbReference type="PROSITE-ProRule" id="PRU00042"/>
    </source>
</evidence>
<dbReference type="PROSITE" id="PS00028">
    <property type="entry name" value="ZINC_FINGER_C2H2_1"/>
    <property type="match status" value="12"/>
</dbReference>
<sequence>MQVTVFSERISACLFRVLVCKRGRVVDKRYNLKSNGVRIQHSRLLDFSLACNFVIRNLFPVIEDDAHVLDIDPRQLARILAGVEPAAEFVDQHGVTLQITAEQLIEAGLTLDALEGAGVVQFEEGSFQESNGSSQFYLINGSEEPILQQEYSSAAEQKSEQAESAPVLKSDDGAPPPPVLSASVPISSLSRIVPTEEDLNDQEKLRILIDETRREIQEKDKRAEDTSKRRDLWDRRSKLISTALIKTMSFEDEKVLPVCLPDAPDIPVANVVVKRFNKESPPEEAAVINLETGDQCYVQVEKLTEQQSSPSYPSKDVSGQVVCDRCPRRFPSPGQLKQHQEMVHPHKGAFYCRFCEREVFFPSEANFQSHIRLCHKGMMEREAAIQGEEPDWETICANSETDRECIHKCSICRKDFGSALLSRQHVQEDHGISDVQRALSLIKPTQAVTYEHRCAHCGKAYSKAEMLEKHSIIHRKPESGYMPFTCRFCGKTFRWNENLQKHLTSHDSQEPVQCPECSQMFSNSTRLDVHYKARHATRGHQFPCTFCLKSFAVKDALTKHMLSHGQWRCNECGKRFADELFLRRHQSTHSAQDFVCDVCEKVYCRPENLSAHRNLHTGEKPYTCAFCSMRFTSRPNWKAHIRWHSSEKQFACTDCSTRFKVKDNLETHVEVHRQRKPFGCNLCHRFYDRLEYLYTHCASRRPAGRFACTKCDKSFFGKKQLRLHARTHEQSNPFVCTVCDRSFPTEQRIQVHMRSHVDRPELSHLIVVRNSRTKNFVKIIYLESGGQPPVDVEVDHLAELTGKMISKAFPPAVKIRDDVAEPADQTAGHEAVEDKTAEATTVEDETKCDENKTAAAPAEFGESAPTVGPAESADSSTDATVDKEAAMPVQMEMDIVEESGEMF</sequence>
<dbReference type="Proteomes" id="UP000030758">
    <property type="component" value="Unassembled WGS sequence"/>
</dbReference>
<evidence type="ECO:0000256" key="5">
    <source>
        <dbReference type="ARBA" id="ARBA00022833"/>
    </source>
</evidence>
<dbReference type="Pfam" id="PF13894">
    <property type="entry name" value="zf-C2H2_4"/>
    <property type="match status" value="1"/>
</dbReference>
<protein>
    <recommendedName>
        <fullName evidence="12">C2H2-type domain-containing protein</fullName>
    </recommendedName>
</protein>
<feature type="domain" description="C2H2-type" evidence="12">
    <location>
        <begin position="452"/>
        <end position="479"/>
    </location>
</feature>
<dbReference type="EMBL" id="KL363209">
    <property type="protein sequence ID" value="KFD54333.1"/>
    <property type="molecule type" value="Genomic_DNA"/>
</dbReference>
<feature type="domain" description="C2H2-type" evidence="12">
    <location>
        <begin position="512"/>
        <end position="540"/>
    </location>
</feature>
<dbReference type="PROSITE" id="PS50157">
    <property type="entry name" value="ZINC_FINGER_C2H2_2"/>
    <property type="match status" value="11"/>
</dbReference>
<feature type="region of interest" description="Disordered" evidence="11">
    <location>
        <begin position="822"/>
        <end position="903"/>
    </location>
</feature>
<dbReference type="EMBL" id="KL367474">
    <property type="protein sequence ID" value="KFD73109.1"/>
    <property type="molecule type" value="Genomic_DNA"/>
</dbReference>
<dbReference type="GO" id="GO:0001227">
    <property type="term" value="F:DNA-binding transcription repressor activity, RNA polymerase II-specific"/>
    <property type="evidence" value="ECO:0007669"/>
    <property type="project" value="TreeGrafter"/>
</dbReference>
<feature type="domain" description="C2H2-type" evidence="12">
    <location>
        <begin position="706"/>
        <end position="733"/>
    </location>
</feature>
<evidence type="ECO:0000259" key="12">
    <source>
        <dbReference type="PROSITE" id="PS50157"/>
    </source>
</evidence>
<evidence type="ECO:0000256" key="6">
    <source>
        <dbReference type="ARBA" id="ARBA00023015"/>
    </source>
</evidence>
<dbReference type="Proteomes" id="UP000030764">
    <property type="component" value="Unassembled WGS sequence"/>
</dbReference>
<keyword evidence="15" id="KW-1185">Reference proteome</keyword>
<feature type="compositionally biased region" description="Acidic residues" evidence="11">
    <location>
        <begin position="894"/>
        <end position="903"/>
    </location>
</feature>
<evidence type="ECO:0000256" key="11">
    <source>
        <dbReference type="SAM" id="MobiDB-lite"/>
    </source>
</evidence>
<feature type="region of interest" description="Disordered" evidence="11">
    <location>
        <begin position="150"/>
        <end position="182"/>
    </location>
</feature>
<evidence type="ECO:0000256" key="7">
    <source>
        <dbReference type="ARBA" id="ARBA00023163"/>
    </source>
</evidence>
<evidence type="ECO:0000256" key="4">
    <source>
        <dbReference type="ARBA" id="ARBA00022771"/>
    </source>
</evidence>
<feature type="domain" description="C2H2-type" evidence="12">
    <location>
        <begin position="734"/>
        <end position="761"/>
    </location>
</feature>
<dbReference type="FunFam" id="3.30.160.60:FF:000065">
    <property type="entry name" value="B-cell CLL/lymphoma 6, member B"/>
    <property type="match status" value="1"/>
</dbReference>